<feature type="compositionally biased region" description="Basic and acidic residues" evidence="1">
    <location>
        <begin position="127"/>
        <end position="138"/>
    </location>
</feature>
<sequence>MGSCLPFILLSSSIPLTLHSDLPDPAFNELKADQRRLSSLPNHSPESIDTQPSPTTSPIPFRRFSKYEQRRASTGPPLGLRHQTSSTFKKGRTSSTDGMKAPMVHEQWVGVRSEEKYRKRGMSDPVRPLRHESIRMDSRASSNLFSPPPRYSSSTNSKFAVRDSLDSSHLSTASTLAPSLPSPRPIHLTPIPLQTLTEHEPVSRPLTPPTLPTIPSPSLHLSLPHYPPPNHIQPHASPLSTPPYPPPQIPLPTPPSTPTQTQTQTLNPSPSRRPSKKVSFSPTTPEIIPKSPIVEPHAPPRRQSSWSGLFLISSPPLVPKTEIARRRSLPSMRGQVAGRSILRASRGVEEEGKGKGSGEGGLDEVVGAIEMERGVRTRGGRRRGNHVRMNSASTLVGSEAEGYVLKGLEHAPLVLRDLPSLDISFEMDDEDGEPVEVGGVGQEETSRCDLGYHTAQSVVLTRTKKPLPTDTRHRGGKRPQTIRQHPGLDIAADQRAVRHWSMQSGGWVRRSGMYIEGAVDKENKAVPPVPLLPAEF</sequence>
<evidence type="ECO:0000256" key="1">
    <source>
        <dbReference type="SAM" id="MobiDB-lite"/>
    </source>
</evidence>
<dbReference type="Proteomes" id="UP000700596">
    <property type="component" value="Unassembled WGS sequence"/>
</dbReference>
<feature type="compositionally biased region" description="Pro residues" evidence="1">
    <location>
        <begin position="206"/>
        <end position="215"/>
    </location>
</feature>
<feature type="compositionally biased region" description="Pro residues" evidence="1">
    <location>
        <begin position="240"/>
        <end position="257"/>
    </location>
</feature>
<feature type="compositionally biased region" description="Polar residues" evidence="1">
    <location>
        <begin position="139"/>
        <end position="158"/>
    </location>
</feature>
<evidence type="ECO:0000313" key="4">
    <source>
        <dbReference type="Proteomes" id="UP000700596"/>
    </source>
</evidence>
<dbReference type="EMBL" id="JAGMWT010000004">
    <property type="protein sequence ID" value="KAH7130372.1"/>
    <property type="molecule type" value="Genomic_DNA"/>
</dbReference>
<accession>A0A9P9E447</accession>
<dbReference type="OrthoDB" id="10652591at2759"/>
<comment type="caution">
    <text evidence="3">The sequence shown here is derived from an EMBL/GenBank/DDBJ whole genome shotgun (WGS) entry which is preliminary data.</text>
</comment>
<evidence type="ECO:0000256" key="2">
    <source>
        <dbReference type="SAM" id="SignalP"/>
    </source>
</evidence>
<feature type="chain" id="PRO_5040280543" evidence="2">
    <location>
        <begin position="20"/>
        <end position="536"/>
    </location>
</feature>
<feature type="signal peptide" evidence="2">
    <location>
        <begin position="1"/>
        <end position="19"/>
    </location>
</feature>
<reference evidence="3" key="1">
    <citation type="journal article" date="2021" name="Nat. Commun.">
        <title>Genetic determinants of endophytism in the Arabidopsis root mycobiome.</title>
        <authorList>
            <person name="Mesny F."/>
            <person name="Miyauchi S."/>
            <person name="Thiergart T."/>
            <person name="Pickel B."/>
            <person name="Atanasova L."/>
            <person name="Karlsson M."/>
            <person name="Huettel B."/>
            <person name="Barry K.W."/>
            <person name="Haridas S."/>
            <person name="Chen C."/>
            <person name="Bauer D."/>
            <person name="Andreopoulos W."/>
            <person name="Pangilinan J."/>
            <person name="LaButti K."/>
            <person name="Riley R."/>
            <person name="Lipzen A."/>
            <person name="Clum A."/>
            <person name="Drula E."/>
            <person name="Henrissat B."/>
            <person name="Kohler A."/>
            <person name="Grigoriev I.V."/>
            <person name="Martin F.M."/>
            <person name="Hacquard S."/>
        </authorList>
    </citation>
    <scope>NUCLEOTIDE SEQUENCE</scope>
    <source>
        <strain evidence="3">MPI-CAGE-CH-0243</strain>
    </source>
</reference>
<feature type="compositionally biased region" description="Polar residues" evidence="1">
    <location>
        <begin position="82"/>
        <end position="97"/>
    </location>
</feature>
<dbReference type="AlphaFoldDB" id="A0A9P9E447"/>
<evidence type="ECO:0000313" key="3">
    <source>
        <dbReference type="EMBL" id="KAH7130372.1"/>
    </source>
</evidence>
<proteinExistence type="predicted"/>
<feature type="region of interest" description="Disordered" evidence="1">
    <location>
        <begin position="115"/>
        <end position="158"/>
    </location>
</feature>
<feature type="compositionally biased region" description="Polar residues" evidence="1">
    <location>
        <begin position="39"/>
        <end position="58"/>
    </location>
</feature>
<feature type="region of interest" description="Disordered" evidence="1">
    <location>
        <begin position="39"/>
        <end position="98"/>
    </location>
</feature>
<keyword evidence="2" id="KW-0732">Signal</keyword>
<feature type="region of interest" description="Disordered" evidence="1">
    <location>
        <begin position="200"/>
        <end position="307"/>
    </location>
</feature>
<keyword evidence="4" id="KW-1185">Reference proteome</keyword>
<organism evidence="3 4">
    <name type="scientific">Dendryphion nanum</name>
    <dbReference type="NCBI Taxonomy" id="256645"/>
    <lineage>
        <taxon>Eukaryota</taxon>
        <taxon>Fungi</taxon>
        <taxon>Dikarya</taxon>
        <taxon>Ascomycota</taxon>
        <taxon>Pezizomycotina</taxon>
        <taxon>Dothideomycetes</taxon>
        <taxon>Pleosporomycetidae</taxon>
        <taxon>Pleosporales</taxon>
        <taxon>Torulaceae</taxon>
        <taxon>Dendryphion</taxon>
    </lineage>
</organism>
<gene>
    <name evidence="3" type="ORF">B0J11DRAFT_504161</name>
</gene>
<feature type="compositionally biased region" description="Low complexity" evidence="1">
    <location>
        <begin position="258"/>
        <end position="282"/>
    </location>
</feature>
<name>A0A9P9E447_9PLEO</name>
<protein>
    <submittedName>
        <fullName evidence="3">Uncharacterized protein</fullName>
    </submittedName>
</protein>